<feature type="transmembrane region" description="Helical" evidence="2">
    <location>
        <begin position="6"/>
        <end position="35"/>
    </location>
</feature>
<evidence type="ECO:0000256" key="1">
    <source>
        <dbReference type="SAM" id="MobiDB-lite"/>
    </source>
</evidence>
<feature type="region of interest" description="Disordered" evidence="1">
    <location>
        <begin position="94"/>
        <end position="120"/>
    </location>
</feature>
<proteinExistence type="predicted"/>
<reference evidence="3 4" key="1">
    <citation type="submission" date="2020-08" db="EMBL/GenBank/DDBJ databases">
        <title>Genome public.</title>
        <authorList>
            <person name="Liu C."/>
            <person name="Sun Q."/>
        </authorList>
    </citation>
    <scope>NUCLEOTIDE SEQUENCE [LARGE SCALE GENOMIC DNA]</scope>
    <source>
        <strain evidence="3 4">3_YM_SP_D4_24.mj</strain>
    </source>
</reference>
<sequence>MMWIHIILVLLKIIGILLLVVVSLLLLAIFSILFVPVRYQAYGYRDNQISKGIIRVFWLARLISCKVSYDSYGKKIKWSVRIFGISIQKVTAWKKKRKSRRQNTKRKKTQTKKTERKETETVLKAKELQENIEQEQNQNATEAEQKRKKVKDIEQKPEKVERIESEENQKRKEGKHSPISIFFKKLKKILEIPRITLRKVKKTWLTVHGICDKISEIRTFLESEVFLNAKTLLLGEVKKLGLHILPRKVQGEIEFGFDDPSLTGRVLAVAGICYPLYGNNIKVTPYFDRKILEGELKVKGRIRGIVLLKSALKVSFNQEVREIWKNFKG</sequence>
<evidence type="ECO:0000313" key="4">
    <source>
        <dbReference type="Proteomes" id="UP000661649"/>
    </source>
</evidence>
<feature type="compositionally biased region" description="Basic residues" evidence="1">
    <location>
        <begin position="94"/>
        <end position="111"/>
    </location>
</feature>
<evidence type="ECO:0000313" key="3">
    <source>
        <dbReference type="EMBL" id="MBC8627092.1"/>
    </source>
</evidence>
<name>A0ABR7P728_9FIRM</name>
<feature type="region of interest" description="Disordered" evidence="1">
    <location>
        <begin position="134"/>
        <end position="174"/>
    </location>
</feature>
<dbReference type="InterPro" id="IPR021338">
    <property type="entry name" value="DUF2953"/>
</dbReference>
<keyword evidence="2" id="KW-0472">Membrane</keyword>
<accession>A0ABR7P728</accession>
<comment type="caution">
    <text evidence="3">The sequence shown here is derived from an EMBL/GenBank/DDBJ whole genome shotgun (WGS) entry which is preliminary data.</text>
</comment>
<keyword evidence="2" id="KW-0812">Transmembrane</keyword>
<dbReference type="Pfam" id="PF11167">
    <property type="entry name" value="DUF2953"/>
    <property type="match status" value="1"/>
</dbReference>
<organism evidence="3 4">
    <name type="scientific">Blautia stercoris</name>
    <dbReference type="NCBI Taxonomy" id="871664"/>
    <lineage>
        <taxon>Bacteria</taxon>
        <taxon>Bacillati</taxon>
        <taxon>Bacillota</taxon>
        <taxon>Clostridia</taxon>
        <taxon>Lachnospirales</taxon>
        <taxon>Lachnospiraceae</taxon>
        <taxon>Blautia</taxon>
    </lineage>
</organism>
<feature type="compositionally biased region" description="Basic and acidic residues" evidence="1">
    <location>
        <begin position="151"/>
        <end position="171"/>
    </location>
</feature>
<evidence type="ECO:0000256" key="2">
    <source>
        <dbReference type="SAM" id="Phobius"/>
    </source>
</evidence>
<protein>
    <submittedName>
        <fullName evidence="3">DUF2953 domain-containing protein</fullName>
    </submittedName>
</protein>
<keyword evidence="4" id="KW-1185">Reference proteome</keyword>
<dbReference type="Proteomes" id="UP000661649">
    <property type="component" value="Unassembled WGS sequence"/>
</dbReference>
<dbReference type="EMBL" id="JACRTP010000001">
    <property type="protein sequence ID" value="MBC8627092.1"/>
    <property type="molecule type" value="Genomic_DNA"/>
</dbReference>
<dbReference type="RefSeq" id="WP_117456393.1">
    <property type="nucleotide sequence ID" value="NZ_JACRTP010000001.1"/>
</dbReference>
<keyword evidence="2" id="KW-1133">Transmembrane helix</keyword>
<gene>
    <name evidence="3" type="ORF">H8712_00370</name>
</gene>